<dbReference type="PANTHER" id="PTHR43708:SF4">
    <property type="entry name" value="OXIDOREDUCTASE YCEM-RELATED"/>
    <property type="match status" value="1"/>
</dbReference>
<protein>
    <submittedName>
        <fullName evidence="2">Gfo/Idh/MocA family oxidoreductase</fullName>
    </submittedName>
</protein>
<evidence type="ECO:0000313" key="3">
    <source>
        <dbReference type="Proteomes" id="UP001595384"/>
    </source>
</evidence>
<accession>A0ABV7CDM3</accession>
<dbReference type="SUPFAM" id="SSF51735">
    <property type="entry name" value="NAD(P)-binding Rossmann-fold domains"/>
    <property type="match status" value="1"/>
</dbReference>
<dbReference type="Proteomes" id="UP001595384">
    <property type="component" value="Unassembled WGS sequence"/>
</dbReference>
<evidence type="ECO:0000313" key="2">
    <source>
        <dbReference type="EMBL" id="MFC3025128.1"/>
    </source>
</evidence>
<evidence type="ECO:0000259" key="1">
    <source>
        <dbReference type="Pfam" id="PF01408"/>
    </source>
</evidence>
<dbReference type="InterPro" id="IPR000683">
    <property type="entry name" value="Gfo/Idh/MocA-like_OxRdtase_N"/>
</dbReference>
<sequence length="366" mass="40402">MKVGVIGLGGIFEAAYFPALQQLQPSDMTLYGFDPDPARKFTGMMHCESLEALLAQPLDTLLILTPPTLHLDMIKTCLSDSQCPRIIVEKPVVANLAQLAELKLLLKDANRAQRLLALDHWMCRDGIHRIFTTGVDHREHSTQTWKPLPPIEDAMQPIHLAQMTKVEAFLVEPSGFNDQGEPVALNFATGEMDTRLFQHPDGVILDIGTHVLTMIRELLSGFGVADAPLSLNVDLAEDRLGQPIAVGDVTTAEGHAILSGFCGSIPVSIELNKYGGPLGGQKGMNLYLDDGRVISVNRHGDDDVVTLLHQQQSLQWQHKGALYLHCVREVVLNQDLAGDAFKAITQRRMEEVENLLLLQQRLRGIH</sequence>
<dbReference type="InterPro" id="IPR036291">
    <property type="entry name" value="NAD(P)-bd_dom_sf"/>
</dbReference>
<reference evidence="3" key="1">
    <citation type="journal article" date="2019" name="Int. J. Syst. Evol. Microbiol.">
        <title>The Global Catalogue of Microorganisms (GCM) 10K type strain sequencing project: providing services to taxonomists for standard genome sequencing and annotation.</title>
        <authorList>
            <consortium name="The Broad Institute Genomics Platform"/>
            <consortium name="The Broad Institute Genome Sequencing Center for Infectious Disease"/>
            <person name="Wu L."/>
            <person name="Ma J."/>
        </authorList>
    </citation>
    <scope>NUCLEOTIDE SEQUENCE [LARGE SCALE GENOMIC DNA]</scope>
    <source>
        <strain evidence="3">KCTC 62784</strain>
    </source>
</reference>
<dbReference type="InterPro" id="IPR051317">
    <property type="entry name" value="Gfo/Idh/MocA_oxidoreduct"/>
</dbReference>
<dbReference type="PANTHER" id="PTHR43708">
    <property type="entry name" value="CONSERVED EXPRESSED OXIDOREDUCTASE (EUROFUNG)"/>
    <property type="match status" value="1"/>
</dbReference>
<comment type="caution">
    <text evidence="2">The sequence shown here is derived from an EMBL/GenBank/DDBJ whole genome shotgun (WGS) entry which is preliminary data.</text>
</comment>
<dbReference type="EMBL" id="JBHRSE010000105">
    <property type="protein sequence ID" value="MFC3025128.1"/>
    <property type="molecule type" value="Genomic_DNA"/>
</dbReference>
<dbReference type="RefSeq" id="WP_123014474.1">
    <property type="nucleotide sequence ID" value="NZ_AP024912.1"/>
</dbReference>
<gene>
    <name evidence="2" type="ORF">ACFODT_15080</name>
</gene>
<dbReference type="Gene3D" id="3.40.50.720">
    <property type="entry name" value="NAD(P)-binding Rossmann-like Domain"/>
    <property type="match status" value="1"/>
</dbReference>
<proteinExistence type="predicted"/>
<name>A0ABV7CDM3_9VIBR</name>
<organism evidence="2 3">
    <name type="scientific">Vibrio zhugei</name>
    <dbReference type="NCBI Taxonomy" id="2479546"/>
    <lineage>
        <taxon>Bacteria</taxon>
        <taxon>Pseudomonadati</taxon>
        <taxon>Pseudomonadota</taxon>
        <taxon>Gammaproteobacteria</taxon>
        <taxon>Vibrionales</taxon>
        <taxon>Vibrionaceae</taxon>
        <taxon>Vibrio</taxon>
    </lineage>
</organism>
<dbReference type="Pfam" id="PF01408">
    <property type="entry name" value="GFO_IDH_MocA"/>
    <property type="match status" value="1"/>
</dbReference>
<feature type="domain" description="Gfo/Idh/MocA-like oxidoreductase N-terminal" evidence="1">
    <location>
        <begin position="1"/>
        <end position="111"/>
    </location>
</feature>
<keyword evidence="3" id="KW-1185">Reference proteome</keyword>